<dbReference type="GO" id="GO:0005783">
    <property type="term" value="C:endoplasmic reticulum"/>
    <property type="evidence" value="ECO:0007669"/>
    <property type="project" value="TreeGrafter"/>
</dbReference>
<keyword evidence="5 8" id="KW-0472">Membrane</keyword>
<feature type="transmembrane region" description="Helical" evidence="8">
    <location>
        <begin position="622"/>
        <end position="642"/>
    </location>
</feature>
<gene>
    <name evidence="11" type="ORF">M404DRAFT_992885</name>
</gene>
<dbReference type="GO" id="GO:0071763">
    <property type="term" value="P:nuclear membrane organization"/>
    <property type="evidence" value="ECO:0007669"/>
    <property type="project" value="TreeGrafter"/>
</dbReference>
<feature type="domain" description="Man1/Src1-like C-terminal" evidence="9">
    <location>
        <begin position="348"/>
        <end position="742"/>
    </location>
</feature>
<evidence type="ECO:0008006" key="13">
    <source>
        <dbReference type="Google" id="ProtNLM"/>
    </source>
</evidence>
<feature type="compositionally biased region" description="Polar residues" evidence="7">
    <location>
        <begin position="184"/>
        <end position="195"/>
    </location>
</feature>
<evidence type="ECO:0000256" key="8">
    <source>
        <dbReference type="SAM" id="Phobius"/>
    </source>
</evidence>
<reference evidence="12" key="2">
    <citation type="submission" date="2015-01" db="EMBL/GenBank/DDBJ databases">
        <title>Evolutionary Origins and Diversification of the Mycorrhizal Mutualists.</title>
        <authorList>
            <consortium name="DOE Joint Genome Institute"/>
            <consortium name="Mycorrhizal Genomics Consortium"/>
            <person name="Kohler A."/>
            <person name="Kuo A."/>
            <person name="Nagy L.G."/>
            <person name="Floudas D."/>
            <person name="Copeland A."/>
            <person name="Barry K.W."/>
            <person name="Cichocki N."/>
            <person name="Veneault-Fourrey C."/>
            <person name="LaButti K."/>
            <person name="Lindquist E.A."/>
            <person name="Lipzen A."/>
            <person name="Lundell T."/>
            <person name="Morin E."/>
            <person name="Murat C."/>
            <person name="Riley R."/>
            <person name="Ohm R."/>
            <person name="Sun H."/>
            <person name="Tunlid A."/>
            <person name="Henrissat B."/>
            <person name="Grigoriev I.V."/>
            <person name="Hibbett D.S."/>
            <person name="Martin F."/>
        </authorList>
    </citation>
    <scope>NUCLEOTIDE SEQUENCE [LARGE SCALE GENOMIC DNA]</scope>
    <source>
        <strain evidence="12">Marx 270</strain>
    </source>
</reference>
<feature type="domain" description="HeH/LEM" evidence="10">
    <location>
        <begin position="25"/>
        <end position="58"/>
    </location>
</feature>
<sequence>MSALRSLTAAQIISQGDYLDADFDPATLTVPQLLGILGYHSVRFPTPYTKPKLVQLFLDEIRPKATKFRKERLKRENSIASDDGITDGITGEPINGKGTSTRRSSRRLSRRSEDANPIQPSEPVKRRRSAQPILRNVSKGKARAMQPALAEESEPDEEMPVRTLHRNDEDASPGVDDSGWEDNNIFQSGAESSSPVRPDRANKNPRKSIRRKSRHSMSAPPQLSPPSSPSKPMPPKHLPHSPSPSKFAPPFSPGVPQPQLPSPPHETLVNRPSADHGFVPDNHTSLDESFIHDRAASGADFTPARDETSDFDNKFTTVSQEAGPADHLQLSVPRPKSRSYLLTLFYLICLVIGFTVVIKFKNESMAIGYCDTGSNTNRALGEFQARLSASSANEQWNTTISNFLSALIDGISREDGTPSSPLALIPLPHPSACAPCPEYATCTQHTVTCNSGHILRPHPVLALLSPFGAAPPPVVQKAWNFISKLADGLPGLGPVAFPPSCIEDPKRKRNIGALGKAIEALLGQERGRHVCAGDLKDLADTEGGEARKWGLEIEVLREVMKQKTAPHLLETFDDTFNEAIQQLAEWGSVIFGQDMSGSRYLAHKMANMTLTCQITVKFRELWLRWRGTFFACFVAYCALYLLRRSRVQRQIEAKRVAELVRITLDTLRNQELAHHADPVTAPQAYLSSVQLRDLILQGEHSISARRRLWDQVEHVVEGNANVRANLEEVQGGDELRVWRWVGTAGRGPEQRKRVRTEVEKGDEPIS</sequence>
<dbReference type="EMBL" id="KN831946">
    <property type="protein sequence ID" value="KIO13325.1"/>
    <property type="molecule type" value="Genomic_DNA"/>
</dbReference>
<dbReference type="OrthoDB" id="5376590at2759"/>
<evidence type="ECO:0000256" key="7">
    <source>
        <dbReference type="SAM" id="MobiDB-lite"/>
    </source>
</evidence>
<dbReference type="Gene3D" id="1.10.10.1180">
    <property type="entry name" value="MAN1, winged-helix domain"/>
    <property type="match status" value="1"/>
</dbReference>
<protein>
    <recommendedName>
        <fullName evidence="13">Man1/Src1 C-terminal domain-containing protein</fullName>
    </recommendedName>
</protein>
<dbReference type="InParanoid" id="A0A0C3PH64"/>
<evidence type="ECO:0000259" key="10">
    <source>
        <dbReference type="Pfam" id="PF12949"/>
    </source>
</evidence>
<evidence type="ECO:0000256" key="5">
    <source>
        <dbReference type="ARBA" id="ARBA00023136"/>
    </source>
</evidence>
<evidence type="ECO:0000313" key="12">
    <source>
        <dbReference type="Proteomes" id="UP000054217"/>
    </source>
</evidence>
<dbReference type="STRING" id="870435.A0A0C3PH64"/>
<dbReference type="GO" id="GO:0003682">
    <property type="term" value="F:chromatin binding"/>
    <property type="evidence" value="ECO:0007669"/>
    <property type="project" value="InterPro"/>
</dbReference>
<keyword evidence="3 8" id="KW-0812">Transmembrane</keyword>
<dbReference type="CDD" id="cd12935">
    <property type="entry name" value="LEM_like"/>
    <property type="match status" value="1"/>
</dbReference>
<dbReference type="HOGENOM" id="CLU_010838_1_0_1"/>
<feature type="compositionally biased region" description="Pro residues" evidence="7">
    <location>
        <begin position="222"/>
        <end position="236"/>
    </location>
</feature>
<name>A0A0C3PH64_PISTI</name>
<evidence type="ECO:0000313" key="11">
    <source>
        <dbReference type="EMBL" id="KIO13325.1"/>
    </source>
</evidence>
<dbReference type="InterPro" id="IPR018996">
    <property type="entry name" value="Man1/Src1-like_C"/>
</dbReference>
<dbReference type="InterPro" id="IPR025856">
    <property type="entry name" value="HeH/LEM_domain"/>
</dbReference>
<dbReference type="Proteomes" id="UP000054217">
    <property type="component" value="Unassembled WGS sequence"/>
</dbReference>
<evidence type="ECO:0000256" key="3">
    <source>
        <dbReference type="ARBA" id="ARBA00022692"/>
    </source>
</evidence>
<dbReference type="GO" id="GO:0005637">
    <property type="term" value="C:nuclear inner membrane"/>
    <property type="evidence" value="ECO:0007669"/>
    <property type="project" value="UniProtKB-SubCell"/>
</dbReference>
<dbReference type="Pfam" id="PF09402">
    <property type="entry name" value="MSC"/>
    <property type="match status" value="1"/>
</dbReference>
<evidence type="ECO:0000259" key="9">
    <source>
        <dbReference type="Pfam" id="PF09402"/>
    </source>
</evidence>
<dbReference type="PANTHER" id="PTHR47808">
    <property type="entry name" value="INNER NUCLEAR MEMBRANE PROTEIN HEH2-RELATED"/>
    <property type="match status" value="1"/>
</dbReference>
<feature type="compositionally biased region" description="Basic residues" evidence="7">
    <location>
        <begin position="203"/>
        <end position="215"/>
    </location>
</feature>
<reference evidence="11 12" key="1">
    <citation type="submission" date="2014-04" db="EMBL/GenBank/DDBJ databases">
        <authorList>
            <consortium name="DOE Joint Genome Institute"/>
            <person name="Kuo A."/>
            <person name="Kohler A."/>
            <person name="Costa M.D."/>
            <person name="Nagy L.G."/>
            <person name="Floudas D."/>
            <person name="Copeland A."/>
            <person name="Barry K.W."/>
            <person name="Cichocki N."/>
            <person name="Veneault-Fourrey C."/>
            <person name="LaButti K."/>
            <person name="Lindquist E.A."/>
            <person name="Lipzen A."/>
            <person name="Lundell T."/>
            <person name="Morin E."/>
            <person name="Murat C."/>
            <person name="Sun H."/>
            <person name="Tunlid A."/>
            <person name="Henrissat B."/>
            <person name="Grigoriev I.V."/>
            <person name="Hibbett D.S."/>
            <person name="Martin F."/>
            <person name="Nordberg H.P."/>
            <person name="Cantor M.N."/>
            <person name="Hua S.X."/>
        </authorList>
    </citation>
    <scope>NUCLEOTIDE SEQUENCE [LARGE SCALE GENOMIC DNA]</scope>
    <source>
        <strain evidence="11 12">Marx 270</strain>
    </source>
</reference>
<evidence type="ECO:0000256" key="4">
    <source>
        <dbReference type="ARBA" id="ARBA00022989"/>
    </source>
</evidence>
<dbReference type="InterPro" id="IPR044780">
    <property type="entry name" value="Heh2/Src1"/>
</dbReference>
<evidence type="ECO:0000256" key="1">
    <source>
        <dbReference type="ARBA" id="ARBA00004540"/>
    </source>
</evidence>
<comment type="subcellular location">
    <subcellularLocation>
        <location evidence="1">Nucleus inner membrane</location>
    </subcellularLocation>
</comment>
<feature type="transmembrane region" description="Helical" evidence="8">
    <location>
        <begin position="340"/>
        <end position="360"/>
    </location>
</feature>
<organism evidence="11 12">
    <name type="scientific">Pisolithus tinctorius Marx 270</name>
    <dbReference type="NCBI Taxonomy" id="870435"/>
    <lineage>
        <taxon>Eukaryota</taxon>
        <taxon>Fungi</taxon>
        <taxon>Dikarya</taxon>
        <taxon>Basidiomycota</taxon>
        <taxon>Agaricomycotina</taxon>
        <taxon>Agaricomycetes</taxon>
        <taxon>Agaricomycetidae</taxon>
        <taxon>Boletales</taxon>
        <taxon>Sclerodermatineae</taxon>
        <taxon>Pisolithaceae</taxon>
        <taxon>Pisolithus</taxon>
    </lineage>
</organism>
<evidence type="ECO:0000256" key="6">
    <source>
        <dbReference type="ARBA" id="ARBA00023242"/>
    </source>
</evidence>
<dbReference type="GO" id="GO:0034399">
    <property type="term" value="C:nuclear periphery"/>
    <property type="evidence" value="ECO:0007669"/>
    <property type="project" value="TreeGrafter"/>
</dbReference>
<dbReference type="AlphaFoldDB" id="A0A0C3PH64"/>
<dbReference type="PANTHER" id="PTHR47808:SF2">
    <property type="entry name" value="LEM DOMAIN-CONTAINING PROTEIN 2"/>
    <property type="match status" value="1"/>
</dbReference>
<keyword evidence="2" id="KW-0597">Phosphoprotein</keyword>
<dbReference type="Pfam" id="PF12949">
    <property type="entry name" value="HeH"/>
    <property type="match status" value="1"/>
</dbReference>
<keyword evidence="4 8" id="KW-1133">Transmembrane helix</keyword>
<keyword evidence="6" id="KW-0539">Nucleus</keyword>
<accession>A0A0C3PH64</accession>
<proteinExistence type="predicted"/>
<dbReference type="InterPro" id="IPR041885">
    <property type="entry name" value="MAN1_winged_helix_dom"/>
</dbReference>
<feature type="compositionally biased region" description="Pro residues" evidence="7">
    <location>
        <begin position="250"/>
        <end position="264"/>
    </location>
</feature>
<keyword evidence="12" id="KW-1185">Reference proteome</keyword>
<evidence type="ECO:0000256" key="2">
    <source>
        <dbReference type="ARBA" id="ARBA00022553"/>
    </source>
</evidence>
<feature type="region of interest" description="Disordered" evidence="7">
    <location>
        <begin position="79"/>
        <end position="285"/>
    </location>
</feature>